<accession>A0ABR0MDQ0</accession>
<reference evidence="2 3" key="1">
    <citation type="submission" date="2023-03" db="EMBL/GenBank/DDBJ databases">
        <title>WGS of Gossypium arboreum.</title>
        <authorList>
            <person name="Yu D."/>
        </authorList>
    </citation>
    <scope>NUCLEOTIDE SEQUENCE [LARGE SCALE GENOMIC DNA]</scope>
    <source>
        <tissue evidence="2">Leaf</tissue>
    </source>
</reference>
<feature type="region of interest" description="Disordered" evidence="1">
    <location>
        <begin position="158"/>
        <end position="194"/>
    </location>
</feature>
<evidence type="ECO:0000256" key="1">
    <source>
        <dbReference type="SAM" id="MobiDB-lite"/>
    </source>
</evidence>
<keyword evidence="3" id="KW-1185">Reference proteome</keyword>
<comment type="caution">
    <text evidence="2">The sequence shown here is derived from an EMBL/GenBank/DDBJ whole genome shotgun (WGS) entry which is preliminary data.</text>
</comment>
<protein>
    <submittedName>
        <fullName evidence="2">Uncharacterized protein</fullName>
    </submittedName>
</protein>
<organism evidence="2 3">
    <name type="scientific">Gossypium arboreum</name>
    <name type="common">Tree cotton</name>
    <name type="synonym">Gossypium nanking</name>
    <dbReference type="NCBI Taxonomy" id="29729"/>
    <lineage>
        <taxon>Eukaryota</taxon>
        <taxon>Viridiplantae</taxon>
        <taxon>Streptophyta</taxon>
        <taxon>Embryophyta</taxon>
        <taxon>Tracheophyta</taxon>
        <taxon>Spermatophyta</taxon>
        <taxon>Magnoliopsida</taxon>
        <taxon>eudicotyledons</taxon>
        <taxon>Gunneridae</taxon>
        <taxon>Pentapetalae</taxon>
        <taxon>rosids</taxon>
        <taxon>malvids</taxon>
        <taxon>Malvales</taxon>
        <taxon>Malvaceae</taxon>
        <taxon>Malvoideae</taxon>
        <taxon>Gossypium</taxon>
    </lineage>
</organism>
<evidence type="ECO:0000313" key="3">
    <source>
        <dbReference type="Proteomes" id="UP001358586"/>
    </source>
</evidence>
<gene>
    <name evidence="2" type="ORF">PVK06_047558</name>
</gene>
<dbReference type="Proteomes" id="UP001358586">
    <property type="component" value="Chromosome 13"/>
</dbReference>
<evidence type="ECO:0000313" key="2">
    <source>
        <dbReference type="EMBL" id="KAK5771358.1"/>
    </source>
</evidence>
<name>A0ABR0MDQ0_GOSAR</name>
<sequence length="194" mass="21610">MRNILRYYLEGQSPNGFRVADLILGADPGRGNFASETWPYGATNELALSLLRRRREHTNFFYSSSNIFSHHWSTLSIRNKGVSSSRAIVPSKANTIVDVTASPNSPNPSNSSRHNMDVEEVMDSLREEKATIPGLRANSSEEWEKIWKEWKGSGKLIYSQDLGLTSPTPTEGTGREEEAPDDAATPTLPNEEQN</sequence>
<dbReference type="EMBL" id="JARKNE010000013">
    <property type="protein sequence ID" value="KAK5771358.1"/>
    <property type="molecule type" value="Genomic_DNA"/>
</dbReference>
<proteinExistence type="predicted"/>